<comment type="caution">
    <text evidence="2">The sequence shown here is derived from an EMBL/GenBank/DDBJ whole genome shotgun (WGS) entry which is preliminary data.</text>
</comment>
<dbReference type="RefSeq" id="WP_127028073.1">
    <property type="nucleotide sequence ID" value="NZ_RYFG02000112.1"/>
</dbReference>
<keyword evidence="3" id="KW-1185">Reference proteome</keyword>
<organism evidence="2 3">
    <name type="scientific">Candidatus Methylobacter oryzae</name>
    <dbReference type="NCBI Taxonomy" id="2497749"/>
    <lineage>
        <taxon>Bacteria</taxon>
        <taxon>Pseudomonadati</taxon>
        <taxon>Pseudomonadota</taxon>
        <taxon>Gammaproteobacteria</taxon>
        <taxon>Methylococcales</taxon>
        <taxon>Methylococcaceae</taxon>
        <taxon>Methylobacter</taxon>
    </lineage>
</organism>
<dbReference type="Pfam" id="PF05258">
    <property type="entry name" value="DciA"/>
    <property type="match status" value="1"/>
</dbReference>
<accession>A0ABY3C6Z1</accession>
<reference evidence="2 3" key="1">
    <citation type="journal article" date="2019" name="Antonie Van Leeuwenhoek">
        <title>Description of 'Ca. Methylobacter oryzae' KRF1, a novel species from the environmentally important Methylobacter clade 2.</title>
        <authorList>
            <person name="Khatri K."/>
            <person name="Mohite J.A."/>
            <person name="Pandit P.S."/>
            <person name="Bahulikar R."/>
            <person name="Rahalkar M.C."/>
        </authorList>
    </citation>
    <scope>NUCLEOTIDE SEQUENCE [LARGE SCALE GENOMIC DNA]</scope>
    <source>
        <strain evidence="2 3">KRF1</strain>
    </source>
</reference>
<evidence type="ECO:0000256" key="1">
    <source>
        <dbReference type="SAM" id="MobiDB-lite"/>
    </source>
</evidence>
<protein>
    <submittedName>
        <fullName evidence="2">DUF721 domain-containing protein</fullName>
    </submittedName>
</protein>
<dbReference type="Proteomes" id="UP000733744">
    <property type="component" value="Unassembled WGS sequence"/>
</dbReference>
<name>A0ABY3C6Z1_9GAMM</name>
<evidence type="ECO:0000313" key="2">
    <source>
        <dbReference type="EMBL" id="TRW91386.1"/>
    </source>
</evidence>
<gene>
    <name evidence="2" type="ORF">EKO24_016710</name>
</gene>
<sequence length="171" mass="19009">MTKKLTSFKAALSFPNRTIAHFYSQIKQQELILQRIHEVLPAAIAEHALHCVVNGKKLLLYTETSAWASQLRFYSSVMLAAIAPITRESISIVQIKVRGETSLTGRKQEMPAGEGSLQTTSFGRKPNIPSAEKIAFIHDYSLNVADSQLKQALLRLSSTLEKLSKTKPQTD</sequence>
<proteinExistence type="predicted"/>
<dbReference type="EMBL" id="RYFG02000112">
    <property type="protein sequence ID" value="TRW91386.1"/>
    <property type="molecule type" value="Genomic_DNA"/>
</dbReference>
<dbReference type="InterPro" id="IPR007922">
    <property type="entry name" value="DciA-like"/>
</dbReference>
<feature type="region of interest" description="Disordered" evidence="1">
    <location>
        <begin position="105"/>
        <end position="125"/>
    </location>
</feature>
<evidence type="ECO:0000313" key="3">
    <source>
        <dbReference type="Proteomes" id="UP000733744"/>
    </source>
</evidence>